<proteinExistence type="predicted"/>
<organism evidence="2 3">
    <name type="scientific">Motilimonas pumila</name>
    <dbReference type="NCBI Taxonomy" id="2303987"/>
    <lineage>
        <taxon>Bacteria</taxon>
        <taxon>Pseudomonadati</taxon>
        <taxon>Pseudomonadota</taxon>
        <taxon>Gammaproteobacteria</taxon>
        <taxon>Alteromonadales</taxon>
        <taxon>Alteromonadales genera incertae sedis</taxon>
        <taxon>Motilimonas</taxon>
    </lineage>
</organism>
<dbReference type="OrthoDB" id="9778250at2"/>
<dbReference type="GO" id="GO:0008235">
    <property type="term" value="F:metalloexopeptidase activity"/>
    <property type="evidence" value="ECO:0007669"/>
    <property type="project" value="InterPro"/>
</dbReference>
<name>A0A418YIQ0_9GAMM</name>
<dbReference type="InterPro" id="IPR007484">
    <property type="entry name" value="Peptidase_M28"/>
</dbReference>
<dbReference type="AlphaFoldDB" id="A0A418YIQ0"/>
<dbReference type="RefSeq" id="WP_119909299.1">
    <property type="nucleotide sequence ID" value="NZ_QZCH01000002.1"/>
</dbReference>
<dbReference type="InterPro" id="IPR045175">
    <property type="entry name" value="M28_fam"/>
</dbReference>
<dbReference type="PANTHER" id="PTHR12147">
    <property type="entry name" value="METALLOPEPTIDASE M28 FAMILY MEMBER"/>
    <property type="match status" value="1"/>
</dbReference>
<dbReference type="Proteomes" id="UP000283255">
    <property type="component" value="Unassembled WGS sequence"/>
</dbReference>
<protein>
    <submittedName>
        <fullName evidence="2">M28 family peptidase</fullName>
    </submittedName>
</protein>
<evidence type="ECO:0000313" key="2">
    <source>
        <dbReference type="EMBL" id="RJG50497.1"/>
    </source>
</evidence>
<sequence length="345" mass="39113">MLFTKKYHWPITITLIGSSFLLGCESTRFEVYKDENIQQEESKEVLQALASAANEFPDVNIDIDYLKAVVNQLTIEIGPRDLQYYQGLQQAKSYVSDEFRQLGYRPELQQYKVEGKTVANVIASIGPMDAPRIIIGAHYDAYGSQPGADDNASGVAGMLEIAKLLKPYEKRLRKRVDFVAYTLEEHMPINRKEMGSYIHAKSLRQANTIVEAMVSLEMIGYFSDQPNSQQYPYEDMKQVYPTTANFVVVVSDVANSPIRGRFKTFMSEADIRVRSLAAPSFVDGIDRSDHASFWRFNYPGIMVTDTSFYRNPNYHKVGDNAASLDYERMAQVVRGAFYGTLNFAL</sequence>
<dbReference type="GO" id="GO:0006508">
    <property type="term" value="P:proteolysis"/>
    <property type="evidence" value="ECO:0007669"/>
    <property type="project" value="InterPro"/>
</dbReference>
<dbReference type="PANTHER" id="PTHR12147:SF26">
    <property type="entry name" value="PEPTIDASE M28 DOMAIN-CONTAINING PROTEIN"/>
    <property type="match status" value="1"/>
</dbReference>
<dbReference type="SUPFAM" id="SSF53187">
    <property type="entry name" value="Zn-dependent exopeptidases"/>
    <property type="match status" value="1"/>
</dbReference>
<accession>A0A418YIQ0</accession>
<gene>
    <name evidence="2" type="ORF">D1Z90_03180</name>
</gene>
<reference evidence="2 3" key="2">
    <citation type="submission" date="2019-01" db="EMBL/GenBank/DDBJ databases">
        <title>Motilimonas pumilus sp. nov., isolated from the gut of sea cucumber (Apostichopus japonicus).</title>
        <authorList>
            <person name="Wang F.-Q."/>
            <person name="Ren L.-H."/>
            <person name="Lin Y.-W."/>
            <person name="Sun G.-H."/>
            <person name="Du Z.-J."/>
            <person name="Zhao J.-X."/>
            <person name="Liu X.-J."/>
            <person name="Liu L.-J."/>
        </authorList>
    </citation>
    <scope>NUCLEOTIDE SEQUENCE [LARGE SCALE GENOMIC DNA]</scope>
    <source>
        <strain evidence="2 3">PLHSC7-2</strain>
    </source>
</reference>
<keyword evidence="3" id="KW-1185">Reference proteome</keyword>
<dbReference type="Gene3D" id="3.40.630.10">
    <property type="entry name" value="Zn peptidases"/>
    <property type="match status" value="1"/>
</dbReference>
<dbReference type="Pfam" id="PF04389">
    <property type="entry name" value="Peptidase_M28"/>
    <property type="match status" value="1"/>
</dbReference>
<comment type="caution">
    <text evidence="2">The sequence shown here is derived from an EMBL/GenBank/DDBJ whole genome shotgun (WGS) entry which is preliminary data.</text>
</comment>
<evidence type="ECO:0000259" key="1">
    <source>
        <dbReference type="Pfam" id="PF04389"/>
    </source>
</evidence>
<feature type="domain" description="Peptidase M28" evidence="1">
    <location>
        <begin position="120"/>
        <end position="334"/>
    </location>
</feature>
<evidence type="ECO:0000313" key="3">
    <source>
        <dbReference type="Proteomes" id="UP000283255"/>
    </source>
</evidence>
<dbReference type="EMBL" id="QZCH01000002">
    <property type="protein sequence ID" value="RJG50497.1"/>
    <property type="molecule type" value="Genomic_DNA"/>
</dbReference>
<reference evidence="2 3" key="1">
    <citation type="submission" date="2018-09" db="EMBL/GenBank/DDBJ databases">
        <authorList>
            <person name="Wang F."/>
        </authorList>
    </citation>
    <scope>NUCLEOTIDE SEQUENCE [LARGE SCALE GENOMIC DNA]</scope>
    <source>
        <strain evidence="2 3">PLHSC7-2</strain>
    </source>
</reference>
<dbReference type="PROSITE" id="PS51257">
    <property type="entry name" value="PROKAR_LIPOPROTEIN"/>
    <property type="match status" value="1"/>
</dbReference>